<evidence type="ECO:0000313" key="2">
    <source>
        <dbReference type="Proteomes" id="UP000242180"/>
    </source>
</evidence>
<organism evidence="1 2">
    <name type="scientific">Syncephalastrum racemosum</name>
    <name type="common">Filamentous fungus</name>
    <dbReference type="NCBI Taxonomy" id="13706"/>
    <lineage>
        <taxon>Eukaryota</taxon>
        <taxon>Fungi</taxon>
        <taxon>Fungi incertae sedis</taxon>
        <taxon>Mucoromycota</taxon>
        <taxon>Mucoromycotina</taxon>
        <taxon>Mucoromycetes</taxon>
        <taxon>Mucorales</taxon>
        <taxon>Syncephalastraceae</taxon>
        <taxon>Syncephalastrum</taxon>
    </lineage>
</organism>
<protein>
    <submittedName>
        <fullName evidence="1">Uncharacterized protein</fullName>
    </submittedName>
</protein>
<accession>A0A1X2H8N6</accession>
<proteinExistence type="predicted"/>
<gene>
    <name evidence="1" type="ORF">BCR43DRAFT_336520</name>
</gene>
<dbReference type="Proteomes" id="UP000242180">
    <property type="component" value="Unassembled WGS sequence"/>
</dbReference>
<dbReference type="AlphaFoldDB" id="A0A1X2H8N6"/>
<dbReference type="EMBL" id="MCGN01000007">
    <property type="protein sequence ID" value="ORY94898.1"/>
    <property type="molecule type" value="Genomic_DNA"/>
</dbReference>
<name>A0A1X2H8N6_SYNRA</name>
<keyword evidence="2" id="KW-1185">Reference proteome</keyword>
<reference evidence="1 2" key="1">
    <citation type="submission" date="2016-07" db="EMBL/GenBank/DDBJ databases">
        <title>Pervasive Adenine N6-methylation of Active Genes in Fungi.</title>
        <authorList>
            <consortium name="DOE Joint Genome Institute"/>
            <person name="Mondo S.J."/>
            <person name="Dannebaum R.O."/>
            <person name="Kuo R.C."/>
            <person name="Labutti K."/>
            <person name="Haridas S."/>
            <person name="Kuo A."/>
            <person name="Salamov A."/>
            <person name="Ahrendt S.R."/>
            <person name="Lipzen A."/>
            <person name="Sullivan W."/>
            <person name="Andreopoulos W.B."/>
            <person name="Clum A."/>
            <person name="Lindquist E."/>
            <person name="Daum C."/>
            <person name="Ramamoorthy G.K."/>
            <person name="Gryganskyi A."/>
            <person name="Culley D."/>
            <person name="Magnuson J.K."/>
            <person name="James T.Y."/>
            <person name="O'Malley M.A."/>
            <person name="Stajich J.E."/>
            <person name="Spatafora J.W."/>
            <person name="Visel A."/>
            <person name="Grigoriev I.V."/>
        </authorList>
    </citation>
    <scope>NUCLEOTIDE SEQUENCE [LARGE SCALE GENOMIC DNA]</scope>
    <source>
        <strain evidence="1 2">NRRL 2496</strain>
    </source>
</reference>
<comment type="caution">
    <text evidence="1">The sequence shown here is derived from an EMBL/GenBank/DDBJ whole genome shotgun (WGS) entry which is preliminary data.</text>
</comment>
<dbReference type="InParanoid" id="A0A1X2H8N6"/>
<evidence type="ECO:0000313" key="1">
    <source>
        <dbReference type="EMBL" id="ORY94898.1"/>
    </source>
</evidence>
<sequence length="58" mass="6270">MTTAPSIEKVNKAHDMSPDDSIWNAHPCQQKLSIVHLALEATLLASCMLLGYGSSASW</sequence>